<reference evidence="1 2" key="1">
    <citation type="submission" date="2016-11" db="EMBL/GenBank/DDBJ databases">
        <authorList>
            <person name="Jaros S."/>
            <person name="Januszkiewicz K."/>
            <person name="Wedrychowicz H."/>
        </authorList>
    </citation>
    <scope>NUCLEOTIDE SEQUENCE [LARGE SCALE GENOMIC DNA]</scope>
    <source>
        <strain evidence="1 2">DSM 3090</strain>
    </source>
</reference>
<evidence type="ECO:0000313" key="2">
    <source>
        <dbReference type="Proteomes" id="UP000183952"/>
    </source>
</evidence>
<dbReference type="AlphaFoldDB" id="A0A1M6MUJ2"/>
<organism evidence="1 2">
    <name type="scientific">Hathewaya proteolytica DSM 3090</name>
    <dbReference type="NCBI Taxonomy" id="1121331"/>
    <lineage>
        <taxon>Bacteria</taxon>
        <taxon>Bacillati</taxon>
        <taxon>Bacillota</taxon>
        <taxon>Clostridia</taxon>
        <taxon>Eubacteriales</taxon>
        <taxon>Clostridiaceae</taxon>
        <taxon>Hathewaya</taxon>
    </lineage>
</organism>
<dbReference type="RefSeq" id="WP_072903191.1">
    <property type="nucleotide sequence ID" value="NZ_FRAD01000008.1"/>
</dbReference>
<dbReference type="Proteomes" id="UP000183952">
    <property type="component" value="Unassembled WGS sequence"/>
</dbReference>
<proteinExistence type="predicted"/>
<evidence type="ECO:0000313" key="1">
    <source>
        <dbReference type="EMBL" id="SHJ87117.1"/>
    </source>
</evidence>
<keyword evidence="2" id="KW-1185">Reference proteome</keyword>
<dbReference type="STRING" id="1121331.SAMN02745248_01177"/>
<accession>A0A1M6MUJ2</accession>
<name>A0A1M6MUJ2_9CLOT</name>
<dbReference type="OrthoDB" id="9984677at2"/>
<protein>
    <submittedName>
        <fullName evidence="1">Uncharacterized protein</fullName>
    </submittedName>
</protein>
<dbReference type="EMBL" id="FRAD01000008">
    <property type="protein sequence ID" value="SHJ87117.1"/>
    <property type="molecule type" value="Genomic_DNA"/>
</dbReference>
<gene>
    <name evidence="1" type="ORF">SAMN02745248_01177</name>
</gene>
<sequence length="367" mass="43475">MTKVNDSKNDSNKCVNEYLNGADKYYLSGKYDISIRTIDRWILDLGVSKVKLRILRRHDKISMDIQYEVFKALGSNPIFYGYNDSEWNINRVINYIKRTYGIEVNRRMAAVLMEDARALGYIYKTEQVYDDIGRLDELGYSIVLLDYIKIGRIKRLEVEPLGIRDYTEDVLDVNLVIGRANEKIYLDVIVSELEIVDKEKRVVIYKTSDEQSRIKQRIQRKSIINDKYDLLNRIKKSERTQNIVFISKYDKDIEKLQRKRSNIKYFIVDEGIYSELLQSKYEGNYVKPIAQYMYDDNNKNRRFRNVADISNTVQGKVESYVSKVTKYKNSIRNDIKIKNEKEDILHINGENKEKLFKIINDNFIYNI</sequence>